<evidence type="ECO:0000313" key="1">
    <source>
        <dbReference type="EMBL" id="MEQ2186754.1"/>
    </source>
</evidence>
<organism evidence="1 2">
    <name type="scientific">Goodea atripinnis</name>
    <dbReference type="NCBI Taxonomy" id="208336"/>
    <lineage>
        <taxon>Eukaryota</taxon>
        <taxon>Metazoa</taxon>
        <taxon>Chordata</taxon>
        <taxon>Craniata</taxon>
        <taxon>Vertebrata</taxon>
        <taxon>Euteleostomi</taxon>
        <taxon>Actinopterygii</taxon>
        <taxon>Neopterygii</taxon>
        <taxon>Teleostei</taxon>
        <taxon>Neoteleostei</taxon>
        <taxon>Acanthomorphata</taxon>
        <taxon>Ovalentaria</taxon>
        <taxon>Atherinomorphae</taxon>
        <taxon>Cyprinodontiformes</taxon>
        <taxon>Goodeidae</taxon>
        <taxon>Goodea</taxon>
    </lineage>
</organism>
<name>A0ABV0PTA9_9TELE</name>
<keyword evidence="2" id="KW-1185">Reference proteome</keyword>
<dbReference type="Proteomes" id="UP001476798">
    <property type="component" value="Unassembled WGS sequence"/>
</dbReference>
<proteinExistence type="predicted"/>
<dbReference type="EMBL" id="JAHRIO010085593">
    <property type="protein sequence ID" value="MEQ2186754.1"/>
    <property type="molecule type" value="Genomic_DNA"/>
</dbReference>
<reference evidence="1 2" key="1">
    <citation type="submission" date="2021-06" db="EMBL/GenBank/DDBJ databases">
        <authorList>
            <person name="Palmer J.M."/>
        </authorList>
    </citation>
    <scope>NUCLEOTIDE SEQUENCE [LARGE SCALE GENOMIC DNA]</scope>
    <source>
        <strain evidence="1 2">GA_2019</strain>
        <tissue evidence="1">Muscle</tissue>
    </source>
</reference>
<gene>
    <name evidence="1" type="ORF">GOODEAATRI_031833</name>
</gene>
<evidence type="ECO:0000313" key="2">
    <source>
        <dbReference type="Proteomes" id="UP001476798"/>
    </source>
</evidence>
<accession>A0ABV0PTA9</accession>
<comment type="caution">
    <text evidence="1">The sequence shown here is derived from an EMBL/GenBank/DDBJ whole genome shotgun (WGS) entry which is preliminary data.</text>
</comment>
<sequence length="133" mass="15182">MEIWRRLTGADVGLHLERVFQILQRFCEYSGNLVLEGRQGLERKSQGNQLFALNSFEEITESHRRLGRVVRTGARRKPSVLEPDSNSKRLYIEARGIIKEDTRTSVDQQPDPLKILLRGSNEMLCCISCSAPP</sequence>
<protein>
    <submittedName>
        <fullName evidence="1">Uncharacterized protein</fullName>
    </submittedName>
</protein>